<reference evidence="1" key="2">
    <citation type="submission" date="2020-09" db="EMBL/GenBank/DDBJ databases">
        <authorList>
            <person name="Sun Q."/>
            <person name="Zhou Y."/>
        </authorList>
    </citation>
    <scope>NUCLEOTIDE SEQUENCE</scope>
    <source>
        <strain evidence="1">CGMCC 1.15448</strain>
    </source>
</reference>
<organism evidence="1 2">
    <name type="scientific">Puia dinghuensis</name>
    <dbReference type="NCBI Taxonomy" id="1792502"/>
    <lineage>
        <taxon>Bacteria</taxon>
        <taxon>Pseudomonadati</taxon>
        <taxon>Bacteroidota</taxon>
        <taxon>Chitinophagia</taxon>
        <taxon>Chitinophagales</taxon>
        <taxon>Chitinophagaceae</taxon>
        <taxon>Puia</taxon>
    </lineage>
</organism>
<dbReference type="NCBIfam" id="TIGR01509">
    <property type="entry name" value="HAD-SF-IA-v3"/>
    <property type="match status" value="1"/>
</dbReference>
<dbReference type="PANTHER" id="PTHR43611:SF3">
    <property type="entry name" value="FLAVIN MONONUCLEOTIDE HYDROLASE 1, CHLOROPLATIC"/>
    <property type="match status" value="1"/>
</dbReference>
<dbReference type="SFLD" id="SFLDG01129">
    <property type="entry name" value="C1.5:_HAD__Beta-PGM__Phosphata"/>
    <property type="match status" value="1"/>
</dbReference>
<dbReference type="RefSeq" id="WP_188929163.1">
    <property type="nucleotide sequence ID" value="NZ_BMJC01000001.1"/>
</dbReference>
<dbReference type="EMBL" id="BMJC01000001">
    <property type="protein sequence ID" value="GGA88821.1"/>
    <property type="molecule type" value="Genomic_DNA"/>
</dbReference>
<proteinExistence type="predicted"/>
<dbReference type="InterPro" id="IPR036412">
    <property type="entry name" value="HAD-like_sf"/>
</dbReference>
<dbReference type="Proteomes" id="UP000607559">
    <property type="component" value="Unassembled WGS sequence"/>
</dbReference>
<dbReference type="PANTHER" id="PTHR43611">
    <property type="entry name" value="ALPHA-D-GLUCOSE 1-PHOSPHATE PHOSPHATASE"/>
    <property type="match status" value="1"/>
</dbReference>
<dbReference type="SUPFAM" id="SSF56784">
    <property type="entry name" value="HAD-like"/>
    <property type="match status" value="1"/>
</dbReference>
<accession>A0A8J2UA99</accession>
<evidence type="ECO:0000313" key="2">
    <source>
        <dbReference type="Proteomes" id="UP000607559"/>
    </source>
</evidence>
<evidence type="ECO:0000313" key="1">
    <source>
        <dbReference type="EMBL" id="GGA88821.1"/>
    </source>
</evidence>
<reference evidence="1" key="1">
    <citation type="journal article" date="2014" name="Int. J. Syst. Evol. Microbiol.">
        <title>Complete genome sequence of Corynebacterium casei LMG S-19264T (=DSM 44701T), isolated from a smear-ripened cheese.</title>
        <authorList>
            <consortium name="US DOE Joint Genome Institute (JGI-PGF)"/>
            <person name="Walter F."/>
            <person name="Albersmeier A."/>
            <person name="Kalinowski J."/>
            <person name="Ruckert C."/>
        </authorList>
    </citation>
    <scope>NUCLEOTIDE SEQUENCE</scope>
    <source>
        <strain evidence="1">CGMCC 1.15448</strain>
    </source>
</reference>
<dbReference type="Gene3D" id="3.40.50.1000">
    <property type="entry name" value="HAD superfamily/HAD-like"/>
    <property type="match status" value="1"/>
</dbReference>
<sequence length="212" mass="24324">MATNSTSAPVTALFLDIGGVMLTNGWDRRSREAAAKQFGLDIDELNDRHRMTFDTYEAGKLSLDEYLKRVVFCREQPFTVEQFRTFMFEQSAPYPEMIDLVKALKARYELKIAVVNNEGRELNEHRIKTFRLNEFVDFFISSCFVHFRKPDADIWKVALDIAQVPKEDVVYIDDRPMFVQVAQGLGIRGITHNYKNVGKTKDALAAMGLTLD</sequence>
<protein>
    <submittedName>
        <fullName evidence="1">Hydrolase</fullName>
    </submittedName>
</protein>
<dbReference type="InterPro" id="IPR023214">
    <property type="entry name" value="HAD_sf"/>
</dbReference>
<dbReference type="Pfam" id="PF00702">
    <property type="entry name" value="Hydrolase"/>
    <property type="match status" value="1"/>
</dbReference>
<dbReference type="InterPro" id="IPR023198">
    <property type="entry name" value="PGP-like_dom2"/>
</dbReference>
<comment type="caution">
    <text evidence="1">The sequence shown here is derived from an EMBL/GenBank/DDBJ whole genome shotgun (WGS) entry which is preliminary data.</text>
</comment>
<name>A0A8J2UA99_9BACT</name>
<keyword evidence="2" id="KW-1185">Reference proteome</keyword>
<gene>
    <name evidence="1" type="ORF">GCM10011511_10070</name>
</gene>
<dbReference type="InterPro" id="IPR006439">
    <property type="entry name" value="HAD-SF_hydro_IA"/>
</dbReference>
<dbReference type="GO" id="GO:0016787">
    <property type="term" value="F:hydrolase activity"/>
    <property type="evidence" value="ECO:0007669"/>
    <property type="project" value="UniProtKB-KW"/>
</dbReference>
<keyword evidence="1" id="KW-0378">Hydrolase</keyword>
<dbReference type="SFLD" id="SFLDS00003">
    <property type="entry name" value="Haloacid_Dehalogenase"/>
    <property type="match status" value="1"/>
</dbReference>
<dbReference type="Gene3D" id="1.10.150.240">
    <property type="entry name" value="Putative phosphatase, domain 2"/>
    <property type="match status" value="1"/>
</dbReference>
<dbReference type="AlphaFoldDB" id="A0A8J2UA99"/>